<proteinExistence type="predicted"/>
<sequence length="420" mass="41950">MRTSRAVIGVILALTAVTACTSDDDGGDGVEVELVAGGGDSPLAAEPAAGRDIRLDGQVTALTSGPDGSVWAVAGGDTLVEITADGDVRSLEPELPAGATAVTDLAVGPDGTVYAVADGASDASVFVLDSDTLQAALGVPAPPEELSARTPVSPDGTPAEEARLGQVVDIAADADGRLLFAESLLAEGGGLTGASMVRTVEDGVLVTLAGQPWEDPTTAPETDQIPVTAFPDGSAATEIDLLGPIALAGGPDGDVLVRTGWSVLSIADDGTAGVVLGADTSDDTLPVVTSDGPFAETVGATSIGYRAILDPKTFSVTGDGAIATGAIGNLESLTEDDHAPYEWVVTDGSERAQAIADSRASNTETHSTVVVTPGGEVATADIASDDAAWYGDGRLAAAVYDDESDESIIVAIEIPDDIAS</sequence>
<protein>
    <submittedName>
        <fullName evidence="2">Uncharacterized protein</fullName>
    </submittedName>
</protein>
<evidence type="ECO:0000313" key="3">
    <source>
        <dbReference type="Proteomes" id="UP000182977"/>
    </source>
</evidence>
<dbReference type="Proteomes" id="UP000182977">
    <property type="component" value="Chromosome I"/>
</dbReference>
<dbReference type="AlphaFoldDB" id="A0A1H2LYQ7"/>
<evidence type="ECO:0000256" key="1">
    <source>
        <dbReference type="SAM" id="SignalP"/>
    </source>
</evidence>
<dbReference type="RefSeq" id="WP_046771493.1">
    <property type="nucleotide sequence ID" value="NZ_LBMC01000043.1"/>
</dbReference>
<dbReference type="EMBL" id="LT629791">
    <property type="protein sequence ID" value="SDU86143.1"/>
    <property type="molecule type" value="Genomic_DNA"/>
</dbReference>
<keyword evidence="1" id="KW-0732">Signal</keyword>
<feature type="chain" id="PRO_5009279781" evidence="1">
    <location>
        <begin position="22"/>
        <end position="420"/>
    </location>
</feature>
<name>A0A1H2LYQ7_9ACTN</name>
<dbReference type="STRING" id="419479.SAMN04488563_6855"/>
<keyword evidence="3" id="KW-1185">Reference proteome</keyword>
<dbReference type="Gene3D" id="2.130.10.10">
    <property type="entry name" value="YVTN repeat-like/Quinoprotein amine dehydrogenase"/>
    <property type="match status" value="1"/>
</dbReference>
<dbReference type="SUPFAM" id="SSF75011">
    <property type="entry name" value="3-carboxy-cis,cis-mucoante lactonizing enzyme"/>
    <property type="match status" value="1"/>
</dbReference>
<reference evidence="3" key="1">
    <citation type="submission" date="2016-10" db="EMBL/GenBank/DDBJ databases">
        <authorList>
            <person name="Varghese N."/>
            <person name="Submissions S."/>
        </authorList>
    </citation>
    <scope>NUCLEOTIDE SEQUENCE [LARGE SCALE GENOMIC DNA]</scope>
    <source>
        <strain evidence="3">DSM 45079</strain>
    </source>
</reference>
<organism evidence="2 3">
    <name type="scientific">Jiangella alkaliphila</name>
    <dbReference type="NCBI Taxonomy" id="419479"/>
    <lineage>
        <taxon>Bacteria</taxon>
        <taxon>Bacillati</taxon>
        <taxon>Actinomycetota</taxon>
        <taxon>Actinomycetes</taxon>
        <taxon>Jiangellales</taxon>
        <taxon>Jiangellaceae</taxon>
        <taxon>Jiangella</taxon>
    </lineage>
</organism>
<accession>A0A1H2LYQ7</accession>
<dbReference type="InterPro" id="IPR015943">
    <property type="entry name" value="WD40/YVTN_repeat-like_dom_sf"/>
</dbReference>
<dbReference type="PROSITE" id="PS51257">
    <property type="entry name" value="PROKAR_LIPOPROTEIN"/>
    <property type="match status" value="1"/>
</dbReference>
<gene>
    <name evidence="2" type="ORF">SAMN04488563_6855</name>
</gene>
<feature type="signal peptide" evidence="1">
    <location>
        <begin position="1"/>
        <end position="21"/>
    </location>
</feature>
<dbReference type="OrthoDB" id="9812926at2"/>
<evidence type="ECO:0000313" key="2">
    <source>
        <dbReference type="EMBL" id="SDU86143.1"/>
    </source>
</evidence>